<protein>
    <submittedName>
        <fullName evidence="2">Uncharacterized protein</fullName>
    </submittedName>
</protein>
<comment type="caution">
    <text evidence="2">The sequence shown here is derived from an EMBL/GenBank/DDBJ whole genome shotgun (WGS) entry which is preliminary data.</text>
</comment>
<dbReference type="EMBL" id="JAQQWM010000005">
    <property type="protein sequence ID" value="KAK8064312.1"/>
    <property type="molecule type" value="Genomic_DNA"/>
</dbReference>
<organism evidence="2 3">
    <name type="scientific">Apiospora saccharicola</name>
    <dbReference type="NCBI Taxonomy" id="335842"/>
    <lineage>
        <taxon>Eukaryota</taxon>
        <taxon>Fungi</taxon>
        <taxon>Dikarya</taxon>
        <taxon>Ascomycota</taxon>
        <taxon>Pezizomycotina</taxon>
        <taxon>Sordariomycetes</taxon>
        <taxon>Xylariomycetidae</taxon>
        <taxon>Amphisphaeriales</taxon>
        <taxon>Apiosporaceae</taxon>
        <taxon>Apiospora</taxon>
    </lineage>
</organism>
<proteinExistence type="predicted"/>
<name>A0ABR1V063_9PEZI</name>
<dbReference type="Proteomes" id="UP001446871">
    <property type="component" value="Unassembled WGS sequence"/>
</dbReference>
<feature type="region of interest" description="Disordered" evidence="1">
    <location>
        <begin position="44"/>
        <end position="89"/>
    </location>
</feature>
<accession>A0ABR1V063</accession>
<evidence type="ECO:0000256" key="1">
    <source>
        <dbReference type="SAM" id="MobiDB-lite"/>
    </source>
</evidence>
<keyword evidence="3" id="KW-1185">Reference proteome</keyword>
<sequence>MESIRPVSASVLCPVARTVLRAPTVTGETIPAGEVLPEILLETKDNKRSGYEKDQRRKVRKGQTPRQMRGLDQKVDESSDEERDDQADSYKLRMAEKIAGKASESGEPSEPKQ</sequence>
<gene>
    <name evidence="2" type="ORF">PG996_008964</name>
</gene>
<feature type="compositionally biased region" description="Basic and acidic residues" evidence="1">
    <location>
        <begin position="44"/>
        <end position="55"/>
    </location>
</feature>
<reference evidence="2 3" key="1">
    <citation type="submission" date="2023-01" db="EMBL/GenBank/DDBJ databases">
        <title>Analysis of 21 Apiospora genomes using comparative genomics revels a genus with tremendous synthesis potential of carbohydrate active enzymes and secondary metabolites.</title>
        <authorList>
            <person name="Sorensen T."/>
        </authorList>
    </citation>
    <scope>NUCLEOTIDE SEQUENCE [LARGE SCALE GENOMIC DNA]</scope>
    <source>
        <strain evidence="2 3">CBS 83171</strain>
    </source>
</reference>
<evidence type="ECO:0000313" key="2">
    <source>
        <dbReference type="EMBL" id="KAK8064312.1"/>
    </source>
</evidence>
<evidence type="ECO:0000313" key="3">
    <source>
        <dbReference type="Proteomes" id="UP001446871"/>
    </source>
</evidence>